<evidence type="ECO:0000313" key="1">
    <source>
        <dbReference type="EnsemblMetazoa" id="GPPI047414-PA"/>
    </source>
</evidence>
<dbReference type="Proteomes" id="UP000092460">
    <property type="component" value="Unassembled WGS sequence"/>
</dbReference>
<accession>A0A1B0C2J7</accession>
<proteinExistence type="predicted"/>
<dbReference type="EnsemblMetazoa" id="GPPI047414-RA">
    <property type="protein sequence ID" value="GPPI047414-PA"/>
    <property type="gene ID" value="GPPI047414"/>
</dbReference>
<organism evidence="1 2">
    <name type="scientific">Glossina palpalis gambiensis</name>
    <dbReference type="NCBI Taxonomy" id="67801"/>
    <lineage>
        <taxon>Eukaryota</taxon>
        <taxon>Metazoa</taxon>
        <taxon>Ecdysozoa</taxon>
        <taxon>Arthropoda</taxon>
        <taxon>Hexapoda</taxon>
        <taxon>Insecta</taxon>
        <taxon>Pterygota</taxon>
        <taxon>Neoptera</taxon>
        <taxon>Endopterygota</taxon>
        <taxon>Diptera</taxon>
        <taxon>Brachycera</taxon>
        <taxon>Muscomorpha</taxon>
        <taxon>Hippoboscoidea</taxon>
        <taxon>Glossinidae</taxon>
        <taxon>Glossina</taxon>
    </lineage>
</organism>
<dbReference type="STRING" id="67801.A0A1B0C2J7"/>
<evidence type="ECO:0000313" key="2">
    <source>
        <dbReference type="Proteomes" id="UP000092460"/>
    </source>
</evidence>
<keyword evidence="2" id="KW-1185">Reference proteome</keyword>
<name>A0A1B0C2J7_9MUSC</name>
<dbReference type="VEuPathDB" id="VectorBase:GPPI047414"/>
<reference evidence="1" key="2">
    <citation type="submission" date="2020-05" db="UniProtKB">
        <authorList>
            <consortium name="EnsemblMetazoa"/>
        </authorList>
    </citation>
    <scope>IDENTIFICATION</scope>
    <source>
        <strain evidence="1">IAEA</strain>
    </source>
</reference>
<reference evidence="2" key="1">
    <citation type="submission" date="2015-01" db="EMBL/GenBank/DDBJ databases">
        <authorList>
            <person name="Aksoy S."/>
            <person name="Warren W."/>
            <person name="Wilson R.K."/>
        </authorList>
    </citation>
    <scope>NUCLEOTIDE SEQUENCE [LARGE SCALE GENOMIC DNA]</scope>
    <source>
        <strain evidence="2">IAEA</strain>
    </source>
</reference>
<protein>
    <submittedName>
        <fullName evidence="1">Uncharacterized protein</fullName>
    </submittedName>
</protein>
<dbReference type="AlphaFoldDB" id="A0A1B0C2J7"/>
<dbReference type="EMBL" id="JXJN01024561">
    <property type="status" value="NOT_ANNOTATED_CDS"/>
    <property type="molecule type" value="Genomic_DNA"/>
</dbReference>
<sequence length="68" mass="7696">MHNSAQLTTYQGRVYFVSNIRLQQQHNNTLENPNTNIHLGPPGSKKLSRMSFGSHSDVFGWAQTPKKV</sequence>